<reference evidence="1" key="1">
    <citation type="submission" date="2015-10" db="EMBL/GenBank/DDBJ databases">
        <authorList>
            <person name="Regsiter A."/>
            <person name="william w."/>
        </authorList>
    </citation>
    <scope>NUCLEOTIDE SEQUENCE</scope>
    <source>
        <strain evidence="1">Montdore</strain>
    </source>
</reference>
<organism evidence="1 2">
    <name type="scientific">Tuber aestivum</name>
    <name type="common">summer truffle</name>
    <dbReference type="NCBI Taxonomy" id="59557"/>
    <lineage>
        <taxon>Eukaryota</taxon>
        <taxon>Fungi</taxon>
        <taxon>Dikarya</taxon>
        <taxon>Ascomycota</taxon>
        <taxon>Pezizomycotina</taxon>
        <taxon>Pezizomycetes</taxon>
        <taxon>Pezizales</taxon>
        <taxon>Tuberaceae</taxon>
        <taxon>Tuber</taxon>
    </lineage>
</organism>
<gene>
    <name evidence="1" type="ORF">GSTUAT00009143001</name>
</gene>
<accession>A0A292PHV7</accession>
<evidence type="ECO:0000313" key="1">
    <source>
        <dbReference type="EMBL" id="CUS06779.1"/>
    </source>
</evidence>
<dbReference type="AlphaFoldDB" id="A0A292PHV7"/>
<evidence type="ECO:0000313" key="2">
    <source>
        <dbReference type="Proteomes" id="UP001412239"/>
    </source>
</evidence>
<dbReference type="Proteomes" id="UP001412239">
    <property type="component" value="Unassembled WGS sequence"/>
</dbReference>
<name>A0A292PHV7_9PEZI</name>
<protein>
    <submittedName>
        <fullName evidence="1">Uncharacterized protein</fullName>
    </submittedName>
</protein>
<proteinExistence type="predicted"/>
<dbReference type="EMBL" id="LN891357">
    <property type="protein sequence ID" value="CUS06779.1"/>
    <property type="molecule type" value="Genomic_DNA"/>
</dbReference>
<keyword evidence="2" id="KW-1185">Reference proteome</keyword>
<sequence>MFRRLNTLSLSSNGIPAAGVVRAPTANIGPSASTRYPVAYLPTSIYPPIFTADRQYEAESHVEPADIHDVDLDRGPDPSKHDVILMDTMCAADQAGGALGVSTSRASEVLRLNKLFRSGQDRLHLWGPS</sequence>